<dbReference type="PANTHER" id="PTHR46383:SF2">
    <property type="entry name" value="AMINOTRANSFERASE"/>
    <property type="match status" value="1"/>
</dbReference>
<dbReference type="Pfam" id="PF00155">
    <property type="entry name" value="Aminotran_1_2"/>
    <property type="match status" value="1"/>
</dbReference>
<dbReference type="AlphaFoldDB" id="A0A935W5Q4"/>
<dbReference type="CDD" id="cd00609">
    <property type="entry name" value="AAT_like"/>
    <property type="match status" value="1"/>
</dbReference>
<dbReference type="GO" id="GO:0006520">
    <property type="term" value="P:amino acid metabolic process"/>
    <property type="evidence" value="ECO:0007669"/>
    <property type="project" value="InterPro"/>
</dbReference>
<keyword evidence="3 6" id="KW-0032">Aminotransferase</keyword>
<proteinExistence type="inferred from homology"/>
<evidence type="ECO:0000256" key="4">
    <source>
        <dbReference type="ARBA" id="ARBA00022679"/>
    </source>
</evidence>
<dbReference type="PROSITE" id="PS00105">
    <property type="entry name" value="AA_TRANSFER_CLASS_1"/>
    <property type="match status" value="1"/>
</dbReference>
<dbReference type="PRINTS" id="PR00753">
    <property type="entry name" value="ACCSYNTHASE"/>
</dbReference>
<dbReference type="NCBIfam" id="NF006514">
    <property type="entry name" value="PRK08960.1"/>
    <property type="match status" value="1"/>
</dbReference>
<evidence type="ECO:0000313" key="8">
    <source>
        <dbReference type="EMBL" id="MBK7955198.1"/>
    </source>
</evidence>
<dbReference type="InterPro" id="IPR015421">
    <property type="entry name" value="PyrdxlP-dep_Trfase_major"/>
</dbReference>
<evidence type="ECO:0000256" key="5">
    <source>
        <dbReference type="ARBA" id="ARBA00022898"/>
    </source>
</evidence>
<evidence type="ECO:0000313" key="9">
    <source>
        <dbReference type="Proteomes" id="UP000706151"/>
    </source>
</evidence>
<organism evidence="8 9">
    <name type="scientific">Candidatus Accumulibacter affinis</name>
    <dbReference type="NCBI Taxonomy" id="2954384"/>
    <lineage>
        <taxon>Bacteria</taxon>
        <taxon>Pseudomonadati</taxon>
        <taxon>Pseudomonadota</taxon>
        <taxon>Betaproteobacteria</taxon>
        <taxon>Candidatus Accumulibacter</taxon>
    </lineage>
</organism>
<evidence type="ECO:0000256" key="2">
    <source>
        <dbReference type="ARBA" id="ARBA00007441"/>
    </source>
</evidence>
<reference evidence="8 9" key="1">
    <citation type="submission" date="2020-10" db="EMBL/GenBank/DDBJ databases">
        <title>Connecting structure to function with the recovery of over 1000 high-quality activated sludge metagenome-assembled genomes encoding full-length rRNA genes using long-read sequencing.</title>
        <authorList>
            <person name="Singleton C.M."/>
            <person name="Petriglieri F."/>
            <person name="Kristensen J.M."/>
            <person name="Kirkegaard R.H."/>
            <person name="Michaelsen T.Y."/>
            <person name="Andersen M.H."/>
            <person name="Karst S.M."/>
            <person name="Dueholm M.S."/>
            <person name="Nielsen P.H."/>
            <person name="Albertsen M."/>
        </authorList>
    </citation>
    <scope>NUCLEOTIDE SEQUENCE [LARGE SCALE GENOMIC DNA]</scope>
    <source>
        <strain evidence="8">Fred_18-Q3-R57-64_BAT3C.720</strain>
    </source>
</reference>
<feature type="domain" description="Aminotransferase class I/classII large" evidence="7">
    <location>
        <begin position="33"/>
        <end position="381"/>
    </location>
</feature>
<dbReference type="EC" id="2.6.1.-" evidence="6"/>
<protein>
    <recommendedName>
        <fullName evidence="6">Aminotransferase</fullName>
        <ecNumber evidence="6">2.6.1.-</ecNumber>
    </recommendedName>
</protein>
<dbReference type="SUPFAM" id="SSF53383">
    <property type="entry name" value="PLP-dependent transferases"/>
    <property type="match status" value="1"/>
</dbReference>
<comment type="cofactor">
    <cofactor evidence="1 6">
        <name>pyridoxal 5'-phosphate</name>
        <dbReference type="ChEBI" id="CHEBI:597326"/>
    </cofactor>
</comment>
<dbReference type="InterPro" id="IPR015424">
    <property type="entry name" value="PyrdxlP-dep_Trfase"/>
</dbReference>
<gene>
    <name evidence="8" type="ORF">IPK02_15305</name>
</gene>
<dbReference type="PANTHER" id="PTHR46383">
    <property type="entry name" value="ASPARTATE AMINOTRANSFERASE"/>
    <property type="match status" value="1"/>
</dbReference>
<dbReference type="Gene3D" id="3.40.640.10">
    <property type="entry name" value="Type I PLP-dependent aspartate aminotransferase-like (Major domain)"/>
    <property type="match status" value="1"/>
</dbReference>
<dbReference type="NCBIfam" id="NF005601">
    <property type="entry name" value="PRK07337.1"/>
    <property type="match status" value="1"/>
</dbReference>
<accession>A0A935W5Q4</accession>
<dbReference type="InterPro" id="IPR050596">
    <property type="entry name" value="AspAT/PAT-like"/>
</dbReference>
<dbReference type="GO" id="GO:0008483">
    <property type="term" value="F:transaminase activity"/>
    <property type="evidence" value="ECO:0007669"/>
    <property type="project" value="UniProtKB-KW"/>
</dbReference>
<dbReference type="EMBL" id="JADJOT010000010">
    <property type="protein sequence ID" value="MBK7955198.1"/>
    <property type="molecule type" value="Genomic_DNA"/>
</dbReference>
<dbReference type="GO" id="GO:0030170">
    <property type="term" value="F:pyridoxal phosphate binding"/>
    <property type="evidence" value="ECO:0007669"/>
    <property type="project" value="InterPro"/>
</dbReference>
<dbReference type="InterPro" id="IPR004838">
    <property type="entry name" value="NHTrfase_class1_PyrdxlP-BS"/>
</dbReference>
<keyword evidence="4 6" id="KW-0808">Transferase</keyword>
<evidence type="ECO:0000256" key="3">
    <source>
        <dbReference type="ARBA" id="ARBA00022576"/>
    </source>
</evidence>
<dbReference type="InterPro" id="IPR004839">
    <property type="entry name" value="Aminotransferase_I/II_large"/>
</dbReference>
<evidence type="ECO:0000256" key="6">
    <source>
        <dbReference type="RuleBase" id="RU000481"/>
    </source>
</evidence>
<dbReference type="Proteomes" id="UP000706151">
    <property type="component" value="Unassembled WGS sequence"/>
</dbReference>
<comment type="similarity">
    <text evidence="2 6">Belongs to the class-I pyridoxal-phosphate-dependent aminotransferase family.</text>
</comment>
<evidence type="ECO:0000259" key="7">
    <source>
        <dbReference type="Pfam" id="PF00155"/>
    </source>
</evidence>
<comment type="caution">
    <text evidence="8">The sequence shown here is derived from an EMBL/GenBank/DDBJ whole genome shotgun (WGS) entry which is preliminary data.</text>
</comment>
<sequence length="386" mass="42171">MPSFPASRLANIAPFHVMELMARARALEAEGRDIVHMEVGEPDFPTPAPIIAAARASLESGCVFYTPALGLPELRRSIADFYQTRYGINVPAARIAVTAGASGALLLALACLAEPGSEWLLSDPGYPCNRHFVRSFEGIPIGIPVGPQSNFQPTLADLETHWNKRTAGILLASPANPTGTMLSGEQLAAMADFVRHRQGQLIVDEIYHGLTYEGDAPTALQFGDDIFIVQSFSKYFNMTGWRLGWLVVPERFVRDIEKLAQNLFISPSTPAQHAALAAFAPSTIDILEGRRAEFRRRRDFLGPALAELGFRLTAKPAGAFYLYADCSGLTDNSDRFARKLLETVGVAATPGLDFGTHAPEKYLRFAYTTDLERLAEAVDRIRGFLG</sequence>
<name>A0A935W5Q4_9PROT</name>
<evidence type="ECO:0000256" key="1">
    <source>
        <dbReference type="ARBA" id="ARBA00001933"/>
    </source>
</evidence>
<keyword evidence="5" id="KW-0663">Pyridoxal phosphate</keyword>